<comment type="caution">
    <text evidence="1">The sequence shown here is derived from an EMBL/GenBank/DDBJ whole genome shotgun (WGS) entry which is preliminary data.</text>
</comment>
<organism evidence="1 2">
    <name type="scientific">Candidatus Berkelbacteria bacterium CG08_land_8_20_14_0_20_39_8</name>
    <dbReference type="NCBI Taxonomy" id="1974511"/>
    <lineage>
        <taxon>Bacteria</taxon>
        <taxon>Candidatus Berkelbacteria</taxon>
    </lineage>
</organism>
<name>A0A2M6YC74_9BACT</name>
<evidence type="ECO:0000313" key="2">
    <source>
        <dbReference type="Proteomes" id="UP000229896"/>
    </source>
</evidence>
<accession>A0A2M6YC74</accession>
<protein>
    <submittedName>
        <fullName evidence="1">Uncharacterized protein</fullName>
    </submittedName>
</protein>
<sequence>MTLKFGSGRTVKIKINKTANSLMERIKSYFNKLSLENTHYTKMASITVIGALVPLSVLPVIADQNQNGFKSDVVLVKNSQIVSIDAKAPTIVPGESQDQIAARVAVE</sequence>
<dbReference type="Proteomes" id="UP000229896">
    <property type="component" value="Unassembled WGS sequence"/>
</dbReference>
<dbReference type="EMBL" id="PEXI01000057">
    <property type="protein sequence ID" value="PIU24293.1"/>
    <property type="molecule type" value="Genomic_DNA"/>
</dbReference>
<dbReference type="AlphaFoldDB" id="A0A2M6YC74"/>
<feature type="non-terminal residue" evidence="1">
    <location>
        <position position="107"/>
    </location>
</feature>
<reference evidence="2" key="1">
    <citation type="submission" date="2017-09" db="EMBL/GenBank/DDBJ databases">
        <title>Depth-based differentiation of microbial function through sediment-hosted aquifers and enrichment of novel symbionts in the deep terrestrial subsurface.</title>
        <authorList>
            <person name="Probst A.J."/>
            <person name="Ladd B."/>
            <person name="Jarett J.K."/>
            <person name="Geller-Mcgrath D.E."/>
            <person name="Sieber C.M.K."/>
            <person name="Emerson J.B."/>
            <person name="Anantharaman K."/>
            <person name="Thomas B.C."/>
            <person name="Malmstrom R."/>
            <person name="Stieglmeier M."/>
            <person name="Klingl A."/>
            <person name="Woyke T."/>
            <person name="Ryan C.M."/>
            <person name="Banfield J.F."/>
        </authorList>
    </citation>
    <scope>NUCLEOTIDE SEQUENCE [LARGE SCALE GENOMIC DNA]</scope>
</reference>
<proteinExistence type="predicted"/>
<evidence type="ECO:0000313" key="1">
    <source>
        <dbReference type="EMBL" id="PIU24293.1"/>
    </source>
</evidence>
<gene>
    <name evidence="1" type="ORF">COT12_01800</name>
</gene>